<evidence type="ECO:0000313" key="2">
    <source>
        <dbReference type="EMBL" id="GBN37242.1"/>
    </source>
</evidence>
<dbReference type="EMBL" id="BGPR01008981">
    <property type="protein sequence ID" value="GBN37242.1"/>
    <property type="molecule type" value="Genomic_DNA"/>
</dbReference>
<proteinExistence type="predicted"/>
<protein>
    <recommendedName>
        <fullName evidence="1">Proteasome beta subunit C-terminal domain-containing protein</fullName>
    </recommendedName>
</protein>
<comment type="caution">
    <text evidence="3">The sequence shown here is derived from an EMBL/GenBank/DDBJ whole genome shotgun (WGS) entry which is preliminary data.</text>
</comment>
<name>A0A4Y2NE67_ARAVE</name>
<gene>
    <name evidence="4" type="ORF">AVEN_139663_1</name>
    <name evidence="2" type="ORF">AVEN_211502_1</name>
    <name evidence="3" type="ORF">AVEN_21872_1</name>
</gene>
<evidence type="ECO:0000313" key="5">
    <source>
        <dbReference type="Proteomes" id="UP000499080"/>
    </source>
</evidence>
<sequence length="42" mass="4503">QGTYRYAPGTTGVLSSKSVPLEIVEAIAHPIRDVAEEEMDTA</sequence>
<evidence type="ECO:0000313" key="4">
    <source>
        <dbReference type="EMBL" id="GBN68458.1"/>
    </source>
</evidence>
<evidence type="ECO:0000259" key="1">
    <source>
        <dbReference type="Pfam" id="PF12465"/>
    </source>
</evidence>
<dbReference type="Pfam" id="PF12465">
    <property type="entry name" value="Pr_beta_C"/>
    <property type="match status" value="1"/>
</dbReference>
<organism evidence="3 5">
    <name type="scientific">Araneus ventricosus</name>
    <name type="common">Orbweaver spider</name>
    <name type="synonym">Epeira ventricosa</name>
    <dbReference type="NCBI Taxonomy" id="182803"/>
    <lineage>
        <taxon>Eukaryota</taxon>
        <taxon>Metazoa</taxon>
        <taxon>Ecdysozoa</taxon>
        <taxon>Arthropoda</taxon>
        <taxon>Chelicerata</taxon>
        <taxon>Arachnida</taxon>
        <taxon>Araneae</taxon>
        <taxon>Araneomorphae</taxon>
        <taxon>Entelegynae</taxon>
        <taxon>Araneoidea</taxon>
        <taxon>Araneidae</taxon>
        <taxon>Araneus</taxon>
    </lineage>
</organism>
<dbReference type="Proteomes" id="UP000499080">
    <property type="component" value="Unassembled WGS sequence"/>
</dbReference>
<evidence type="ECO:0000313" key="3">
    <source>
        <dbReference type="EMBL" id="GBN37243.1"/>
    </source>
</evidence>
<accession>A0A4Y2NE67</accession>
<dbReference type="InterPro" id="IPR024689">
    <property type="entry name" value="Proteasome_bsu_C"/>
</dbReference>
<dbReference type="AlphaFoldDB" id="A0A4Y2NE67"/>
<feature type="domain" description="Proteasome beta subunit C-terminal" evidence="1">
    <location>
        <begin position="1"/>
        <end position="25"/>
    </location>
</feature>
<dbReference type="EMBL" id="BGPR01008982">
    <property type="protein sequence ID" value="GBN37243.1"/>
    <property type="molecule type" value="Genomic_DNA"/>
</dbReference>
<keyword evidence="5" id="KW-1185">Reference proteome</keyword>
<reference evidence="3 5" key="1">
    <citation type="journal article" date="2019" name="Sci. Rep.">
        <title>Orb-weaving spider Araneus ventricosus genome elucidates the spidroin gene catalogue.</title>
        <authorList>
            <person name="Kono N."/>
            <person name="Nakamura H."/>
            <person name="Ohtoshi R."/>
            <person name="Moran D.A.P."/>
            <person name="Shinohara A."/>
            <person name="Yoshida Y."/>
            <person name="Fujiwara M."/>
            <person name="Mori M."/>
            <person name="Tomita M."/>
            <person name="Arakawa K."/>
        </authorList>
    </citation>
    <scope>NUCLEOTIDE SEQUENCE [LARGE SCALE GENOMIC DNA]</scope>
</reference>
<feature type="non-terminal residue" evidence="3">
    <location>
        <position position="1"/>
    </location>
</feature>
<dbReference type="EMBL" id="BGPR01015218">
    <property type="protein sequence ID" value="GBN68458.1"/>
    <property type="molecule type" value="Genomic_DNA"/>
</dbReference>